<dbReference type="SUPFAM" id="SSF52402">
    <property type="entry name" value="Adenine nucleotide alpha hydrolases-like"/>
    <property type="match status" value="1"/>
</dbReference>
<dbReference type="InterPro" id="IPR006016">
    <property type="entry name" value="UspA"/>
</dbReference>
<proteinExistence type="inferred from homology"/>
<accession>A0A832RZM5</accession>
<dbReference type="RefSeq" id="WP_042684777.1">
    <property type="nucleotide sequence ID" value="NZ_DUIH01000021.1"/>
</dbReference>
<dbReference type="InterPro" id="IPR014729">
    <property type="entry name" value="Rossmann-like_a/b/a_fold"/>
</dbReference>
<dbReference type="Pfam" id="PF00582">
    <property type="entry name" value="Usp"/>
    <property type="match status" value="1"/>
</dbReference>
<dbReference type="PANTHER" id="PTHR46268">
    <property type="entry name" value="STRESS RESPONSE PROTEIN NHAX"/>
    <property type="match status" value="1"/>
</dbReference>
<protein>
    <submittedName>
        <fullName evidence="3">Universal stress protein</fullName>
    </submittedName>
</protein>
<gene>
    <name evidence="3" type="ORF">HA299_06240</name>
</gene>
<dbReference type="AlphaFoldDB" id="A0A832RZM5"/>
<evidence type="ECO:0000313" key="3">
    <source>
        <dbReference type="EMBL" id="HIH70191.1"/>
    </source>
</evidence>
<evidence type="ECO:0000256" key="1">
    <source>
        <dbReference type="ARBA" id="ARBA00008791"/>
    </source>
</evidence>
<reference evidence="3" key="1">
    <citation type="journal article" date="2020" name="bioRxiv">
        <title>A rank-normalized archaeal taxonomy based on genome phylogeny resolves widespread incomplete and uneven classifications.</title>
        <authorList>
            <person name="Rinke C."/>
            <person name="Chuvochina M."/>
            <person name="Mussig A.J."/>
            <person name="Chaumeil P.-A."/>
            <person name="Waite D.W."/>
            <person name="Whitman W.B."/>
            <person name="Parks D.H."/>
            <person name="Hugenholtz P."/>
        </authorList>
    </citation>
    <scope>NUCLEOTIDE SEQUENCE</scope>
    <source>
        <strain evidence="3">UBA12518</strain>
    </source>
</reference>
<dbReference type="Proteomes" id="UP000600363">
    <property type="component" value="Unassembled WGS sequence"/>
</dbReference>
<dbReference type="PANTHER" id="PTHR46268:SF6">
    <property type="entry name" value="UNIVERSAL STRESS PROTEIN UP12"/>
    <property type="match status" value="1"/>
</dbReference>
<evidence type="ECO:0000313" key="4">
    <source>
        <dbReference type="Proteomes" id="UP000600363"/>
    </source>
</evidence>
<dbReference type="PRINTS" id="PR01438">
    <property type="entry name" value="UNVRSLSTRESS"/>
</dbReference>
<evidence type="ECO:0000259" key="2">
    <source>
        <dbReference type="Pfam" id="PF00582"/>
    </source>
</evidence>
<comment type="caution">
    <text evidence="3">The sequence shown here is derived from an EMBL/GenBank/DDBJ whole genome shotgun (WGS) entry which is preliminary data.</text>
</comment>
<organism evidence="3 4">
    <name type="scientific">Methermicoccus shengliensis</name>
    <dbReference type="NCBI Taxonomy" id="660064"/>
    <lineage>
        <taxon>Archaea</taxon>
        <taxon>Methanobacteriati</taxon>
        <taxon>Methanobacteriota</taxon>
        <taxon>Stenosarchaea group</taxon>
        <taxon>Methanomicrobia</taxon>
        <taxon>Methanosarcinales</taxon>
        <taxon>Methermicoccaceae</taxon>
        <taxon>Methermicoccus</taxon>
    </lineage>
</organism>
<dbReference type="EMBL" id="DUIH01000021">
    <property type="protein sequence ID" value="HIH70191.1"/>
    <property type="molecule type" value="Genomic_DNA"/>
</dbReference>
<sequence length="157" mass="16993">MNAHSIEKIVIATDGSEYTHRAIAFGLSLAKKLGAKVYALSVLDIAPVMSVPIDGAWKGVFDLMHEECFKATAYVKEAGEEIGVEVETVVLEGKPAEKIVEYAEENDIDLVVMGTTGKSGLDRILLGSVAERVVKLSHVPVLVVRSDQEIKNRKASQ</sequence>
<dbReference type="CDD" id="cd00293">
    <property type="entry name" value="USP-like"/>
    <property type="match status" value="1"/>
</dbReference>
<dbReference type="InterPro" id="IPR006015">
    <property type="entry name" value="Universal_stress_UspA"/>
</dbReference>
<name>A0A832RZM5_9EURY</name>
<feature type="domain" description="UspA" evidence="2">
    <location>
        <begin position="7"/>
        <end position="145"/>
    </location>
</feature>
<comment type="similarity">
    <text evidence="1">Belongs to the universal stress protein A family.</text>
</comment>
<dbReference type="Gene3D" id="3.40.50.620">
    <property type="entry name" value="HUPs"/>
    <property type="match status" value="1"/>
</dbReference>